<keyword evidence="7" id="KW-1133">Transmembrane helix</keyword>
<dbReference type="PIRSF" id="PIRSF026649">
    <property type="entry name" value="MsbB"/>
    <property type="match status" value="1"/>
</dbReference>
<dbReference type="RefSeq" id="WP_102996740.1">
    <property type="nucleotide sequence ID" value="NZ_CP025938.1"/>
</dbReference>
<keyword evidence="6 8" id="KW-0012">Acyltransferase</keyword>
<name>A0A2I7SLM6_9FLAO</name>
<organism evidence="8 9">
    <name type="scientific">Pseudotamlana carrageenivorans</name>
    <dbReference type="NCBI Taxonomy" id="2069432"/>
    <lineage>
        <taxon>Bacteria</taxon>
        <taxon>Pseudomonadati</taxon>
        <taxon>Bacteroidota</taxon>
        <taxon>Flavobacteriia</taxon>
        <taxon>Flavobacteriales</taxon>
        <taxon>Flavobacteriaceae</taxon>
        <taxon>Pseudotamlana</taxon>
    </lineage>
</organism>
<dbReference type="Pfam" id="PF03279">
    <property type="entry name" value="Lip_A_acyltrans"/>
    <property type="match status" value="1"/>
</dbReference>
<feature type="transmembrane region" description="Helical" evidence="7">
    <location>
        <begin position="12"/>
        <end position="39"/>
    </location>
</feature>
<dbReference type="CDD" id="cd07984">
    <property type="entry name" value="LPLAT_LABLAT-like"/>
    <property type="match status" value="1"/>
</dbReference>
<keyword evidence="5 7" id="KW-0472">Membrane</keyword>
<reference evidence="9" key="1">
    <citation type="submission" date="2018-01" db="EMBL/GenBank/DDBJ databases">
        <title>Complete genome of Tamlana sp. UJ94.</title>
        <authorList>
            <person name="Jung J."/>
            <person name="Chung D."/>
            <person name="Bae S.S."/>
            <person name="Baek K."/>
        </authorList>
    </citation>
    <scope>NUCLEOTIDE SEQUENCE [LARGE SCALE GENOMIC DNA]</scope>
    <source>
        <strain evidence="9">UJ94</strain>
    </source>
</reference>
<sequence>MHLLAYIIVYPLLWIISILPFRILYLISDMVYVLVYYIIGYRKKVITENLKLVFPEKSEKDIFAIRKKFYKHLCDMFLEMAKTITISREALQKRFILKNPEVFKKVEKSDKSILLMFGHYASWEWVVELQNQTSLPGFGVYKKLNNKYFDRLVRKIRARYNTTLISTKETINVITNNEAKGLKSIMAFLSDQSPKLSKDVYWGEFMGIEVPCFTGAERIAKKLDLTIAYLKVNKVKRGYYESEFILLSENPKEFKDYELTDMFLREVEKQIYEAPEYYFWTHKRWKHRGKNPKIQLK</sequence>
<proteinExistence type="predicted"/>
<keyword evidence="3" id="KW-0997">Cell inner membrane</keyword>
<comment type="subcellular location">
    <subcellularLocation>
        <location evidence="1">Cell inner membrane</location>
    </subcellularLocation>
</comment>
<evidence type="ECO:0000256" key="4">
    <source>
        <dbReference type="ARBA" id="ARBA00022679"/>
    </source>
</evidence>
<evidence type="ECO:0000256" key="7">
    <source>
        <dbReference type="SAM" id="Phobius"/>
    </source>
</evidence>
<evidence type="ECO:0000256" key="2">
    <source>
        <dbReference type="ARBA" id="ARBA00022475"/>
    </source>
</evidence>
<dbReference type="EMBL" id="CP025938">
    <property type="protein sequence ID" value="AUS06813.1"/>
    <property type="molecule type" value="Genomic_DNA"/>
</dbReference>
<dbReference type="GO" id="GO:0005886">
    <property type="term" value="C:plasma membrane"/>
    <property type="evidence" value="ECO:0007669"/>
    <property type="project" value="UniProtKB-SubCell"/>
</dbReference>
<keyword evidence="7" id="KW-0812">Transmembrane</keyword>
<dbReference type="PANTHER" id="PTHR30606:SF10">
    <property type="entry name" value="PHOSPHATIDYLINOSITOL MANNOSIDE ACYLTRANSFERASE"/>
    <property type="match status" value="1"/>
</dbReference>
<dbReference type="GO" id="GO:0016746">
    <property type="term" value="F:acyltransferase activity"/>
    <property type="evidence" value="ECO:0007669"/>
    <property type="project" value="UniProtKB-KW"/>
</dbReference>
<dbReference type="GO" id="GO:0009247">
    <property type="term" value="P:glycolipid biosynthetic process"/>
    <property type="evidence" value="ECO:0007669"/>
    <property type="project" value="UniProtKB-ARBA"/>
</dbReference>
<evidence type="ECO:0000313" key="9">
    <source>
        <dbReference type="Proteomes" id="UP000236592"/>
    </source>
</evidence>
<dbReference type="OrthoDB" id="9801955at2"/>
<protein>
    <submittedName>
        <fullName evidence="8">Lipid A biosynthesis acyltransferase</fullName>
    </submittedName>
</protein>
<evidence type="ECO:0000256" key="3">
    <source>
        <dbReference type="ARBA" id="ARBA00022519"/>
    </source>
</evidence>
<evidence type="ECO:0000256" key="6">
    <source>
        <dbReference type="ARBA" id="ARBA00023315"/>
    </source>
</evidence>
<gene>
    <name evidence="8" type="ORF">C1A40_15800</name>
</gene>
<keyword evidence="2" id="KW-1003">Cell membrane</keyword>
<dbReference type="InterPro" id="IPR004960">
    <property type="entry name" value="LipA_acyltrans"/>
</dbReference>
<accession>A0A2I7SLM6</accession>
<dbReference type="AlphaFoldDB" id="A0A2I7SLM6"/>
<dbReference type="Proteomes" id="UP000236592">
    <property type="component" value="Chromosome"/>
</dbReference>
<dbReference type="KEGG" id="taj:C1A40_15800"/>
<keyword evidence="4 8" id="KW-0808">Transferase</keyword>
<evidence type="ECO:0000256" key="1">
    <source>
        <dbReference type="ARBA" id="ARBA00004533"/>
    </source>
</evidence>
<keyword evidence="9" id="KW-1185">Reference proteome</keyword>
<dbReference type="PANTHER" id="PTHR30606">
    <property type="entry name" value="LIPID A BIOSYNTHESIS LAUROYL ACYLTRANSFERASE"/>
    <property type="match status" value="1"/>
</dbReference>
<evidence type="ECO:0000256" key="5">
    <source>
        <dbReference type="ARBA" id="ARBA00023136"/>
    </source>
</evidence>
<evidence type="ECO:0000313" key="8">
    <source>
        <dbReference type="EMBL" id="AUS06813.1"/>
    </source>
</evidence>